<accession>A0A3M7PA26</accession>
<keyword evidence="1" id="KW-1133">Transmembrane helix</keyword>
<reference evidence="2 3" key="1">
    <citation type="journal article" date="2018" name="Sci. Rep.">
        <title>Genomic signatures of local adaptation to the degree of environmental predictability in rotifers.</title>
        <authorList>
            <person name="Franch-Gras L."/>
            <person name="Hahn C."/>
            <person name="Garcia-Roger E.M."/>
            <person name="Carmona M.J."/>
            <person name="Serra M."/>
            <person name="Gomez A."/>
        </authorList>
    </citation>
    <scope>NUCLEOTIDE SEQUENCE [LARGE SCALE GENOMIC DNA]</scope>
    <source>
        <strain evidence="2">HYR1</strain>
    </source>
</reference>
<organism evidence="2 3">
    <name type="scientific">Brachionus plicatilis</name>
    <name type="common">Marine rotifer</name>
    <name type="synonym">Brachionus muelleri</name>
    <dbReference type="NCBI Taxonomy" id="10195"/>
    <lineage>
        <taxon>Eukaryota</taxon>
        <taxon>Metazoa</taxon>
        <taxon>Spiralia</taxon>
        <taxon>Gnathifera</taxon>
        <taxon>Rotifera</taxon>
        <taxon>Eurotatoria</taxon>
        <taxon>Monogononta</taxon>
        <taxon>Pseudotrocha</taxon>
        <taxon>Ploima</taxon>
        <taxon>Brachionidae</taxon>
        <taxon>Brachionus</taxon>
    </lineage>
</organism>
<gene>
    <name evidence="2" type="ORF">BpHYR1_001669</name>
</gene>
<name>A0A3M7PA26_BRAPC</name>
<keyword evidence="3" id="KW-1185">Reference proteome</keyword>
<evidence type="ECO:0000313" key="3">
    <source>
        <dbReference type="Proteomes" id="UP000276133"/>
    </source>
</evidence>
<keyword evidence="1" id="KW-0472">Membrane</keyword>
<keyword evidence="1" id="KW-0812">Transmembrane</keyword>
<comment type="caution">
    <text evidence="2">The sequence shown here is derived from an EMBL/GenBank/DDBJ whole genome shotgun (WGS) entry which is preliminary data.</text>
</comment>
<evidence type="ECO:0000313" key="2">
    <source>
        <dbReference type="EMBL" id="RMZ95839.1"/>
    </source>
</evidence>
<dbReference type="EMBL" id="REGN01012330">
    <property type="protein sequence ID" value="RMZ95839.1"/>
    <property type="molecule type" value="Genomic_DNA"/>
</dbReference>
<dbReference type="AlphaFoldDB" id="A0A3M7PA26"/>
<protein>
    <submittedName>
        <fullName evidence="2">Uncharacterized protein</fullName>
    </submittedName>
</protein>
<sequence>MYVCFFQILVKYCYQITTVFKISPVAFKVLETFCLSPIQVIFTLIVHFLFLRLFSPYTANTFYIVMNKLLDH</sequence>
<dbReference type="Proteomes" id="UP000276133">
    <property type="component" value="Unassembled WGS sequence"/>
</dbReference>
<proteinExistence type="predicted"/>
<evidence type="ECO:0000256" key="1">
    <source>
        <dbReference type="SAM" id="Phobius"/>
    </source>
</evidence>
<feature type="transmembrane region" description="Helical" evidence="1">
    <location>
        <begin position="25"/>
        <end position="50"/>
    </location>
</feature>